<dbReference type="GO" id="GO:0008859">
    <property type="term" value="F:exoribonuclease II activity"/>
    <property type="evidence" value="ECO:0007669"/>
    <property type="project" value="UniProtKB-EC"/>
</dbReference>
<accession>A0A6S6ZSF6</accession>
<dbReference type="GO" id="GO:0005829">
    <property type="term" value="C:cytosol"/>
    <property type="evidence" value="ECO:0007669"/>
    <property type="project" value="TreeGrafter"/>
</dbReference>
<dbReference type="EC" id="3.1.13.1" evidence="2"/>
<keyword evidence="2" id="KW-0378">Hydrolase</keyword>
<dbReference type="GO" id="GO:0006402">
    <property type="term" value="P:mRNA catabolic process"/>
    <property type="evidence" value="ECO:0007669"/>
    <property type="project" value="TreeGrafter"/>
</dbReference>
<dbReference type="SMART" id="SM00955">
    <property type="entry name" value="RNB"/>
    <property type="match status" value="1"/>
</dbReference>
<feature type="domain" description="RNB" evidence="1">
    <location>
        <begin position="235"/>
        <end position="516"/>
    </location>
</feature>
<dbReference type="InterPro" id="IPR001900">
    <property type="entry name" value="RNase_II/R"/>
</dbReference>
<dbReference type="PANTHER" id="PTHR23355">
    <property type="entry name" value="RIBONUCLEASE"/>
    <property type="match status" value="1"/>
</dbReference>
<dbReference type="RefSeq" id="WP_175193409.1">
    <property type="nucleotide sequence ID" value="NZ_CADIJO010000006.1"/>
</dbReference>
<evidence type="ECO:0000313" key="2">
    <source>
        <dbReference type="EMBL" id="CAB3694305.1"/>
    </source>
</evidence>
<reference evidence="2 3" key="1">
    <citation type="submission" date="2020-04" db="EMBL/GenBank/DDBJ databases">
        <authorList>
            <person name="De Canck E."/>
        </authorList>
    </citation>
    <scope>NUCLEOTIDE SEQUENCE [LARGE SCALE GENOMIC DNA]</scope>
    <source>
        <strain evidence="2 3">LMG 3458</strain>
    </source>
</reference>
<sequence>MYVFYEDDGSFKAGHILSETDASLQVESESGKRSKIKRANTLFNFAAPEPAALMSQAAATADTLDLQFLWECAPQEEFDTPTLAADYFGHAPTPVEQAALLMRLHGAPAYFHRRGKGRYRPAPPDILAAALAALDKKQRQAEQQQEWVDEMAAGRLPEPIAQAAESLLIRPDKNSQQWKALDAACAKLGKSPDRLLLELGAWPHALALHKRRFLAVNFPRGLAFPDLELPPIDRDLPLSDAEIYSVDDVTTTEIDDALSVSTLPDGNLRVGVHVAAPGLSVTRDSEFDKLARARLSTVYMPGDKIPMQPDNVIRAFSLDAGREVPVLSLYVTANPETGEVIESETRLERVVVRENLRHNMLDTQVTEESLSDPAADLPYGHWLRPLWKLAQALSAQRENVRGKPENNSRVEYSFYLDGNPDDPDTPVRLVPRQRNAPLDRMVAEYMILANNLWGGLLNQHGVPGIYRSQQAGRVRMSTQALPHEAIGVPQYAWSTSPLRRYVDLVNQWQLIAAVEHGVSARLVAPFKPRDADLFAIIGAFDAQYAAWAEFQSAMERYWCLRWLKQNHITRTVAHVLREDLIRFANCPLVTRIGGMPELERGTAVEVEILGMDELSLELDCRYVGEVSISASSADSAAEGSGS</sequence>
<dbReference type="Proteomes" id="UP000494111">
    <property type="component" value="Unassembled WGS sequence"/>
</dbReference>
<dbReference type="GO" id="GO:0003723">
    <property type="term" value="F:RNA binding"/>
    <property type="evidence" value="ECO:0007669"/>
    <property type="project" value="InterPro"/>
</dbReference>
<dbReference type="EMBL" id="CADIJO010000006">
    <property type="protein sequence ID" value="CAB3694305.1"/>
    <property type="molecule type" value="Genomic_DNA"/>
</dbReference>
<name>A0A6S6ZSF6_9BURK</name>
<evidence type="ECO:0000259" key="1">
    <source>
        <dbReference type="SMART" id="SM00955"/>
    </source>
</evidence>
<dbReference type="InterPro" id="IPR050180">
    <property type="entry name" value="RNR_Ribonuclease"/>
</dbReference>
<dbReference type="InterPro" id="IPR012340">
    <property type="entry name" value="NA-bd_OB-fold"/>
</dbReference>
<dbReference type="PANTHER" id="PTHR23355:SF9">
    <property type="entry name" value="DIS3-LIKE EXONUCLEASE 2"/>
    <property type="match status" value="1"/>
</dbReference>
<dbReference type="AlphaFoldDB" id="A0A6S6ZSF6"/>
<dbReference type="SUPFAM" id="SSF50249">
    <property type="entry name" value="Nucleic acid-binding proteins"/>
    <property type="match status" value="1"/>
</dbReference>
<evidence type="ECO:0000313" key="3">
    <source>
        <dbReference type="Proteomes" id="UP000494111"/>
    </source>
</evidence>
<organism evidence="2 3">
    <name type="scientific">Achromobacter deleyi</name>
    <dbReference type="NCBI Taxonomy" id="1353891"/>
    <lineage>
        <taxon>Bacteria</taxon>
        <taxon>Pseudomonadati</taxon>
        <taxon>Pseudomonadota</taxon>
        <taxon>Betaproteobacteria</taxon>
        <taxon>Burkholderiales</taxon>
        <taxon>Alcaligenaceae</taxon>
        <taxon>Achromobacter</taxon>
    </lineage>
</organism>
<protein>
    <submittedName>
        <fullName evidence="2">Exoribonuclease 2</fullName>
        <ecNumber evidence="2">3.1.13.1</ecNumber>
    </submittedName>
</protein>
<dbReference type="Pfam" id="PF00773">
    <property type="entry name" value="RNB"/>
    <property type="match status" value="2"/>
</dbReference>
<proteinExistence type="predicted"/>
<gene>
    <name evidence="2" type="primary">rnb</name>
    <name evidence="2" type="ORF">LMG3458_02302</name>
</gene>